<dbReference type="PANTHER" id="PTHR42928">
    <property type="entry name" value="TRICARBOXYLATE-BINDING PROTEIN"/>
    <property type="match status" value="1"/>
</dbReference>
<evidence type="ECO:0000256" key="1">
    <source>
        <dbReference type="ARBA" id="ARBA00006987"/>
    </source>
</evidence>
<keyword evidence="2" id="KW-0732">Signal</keyword>
<dbReference type="SUPFAM" id="SSF53850">
    <property type="entry name" value="Periplasmic binding protein-like II"/>
    <property type="match status" value="1"/>
</dbReference>
<protein>
    <submittedName>
        <fullName evidence="3">Tripartite tricarboxylate transporter substrate binding protein</fullName>
    </submittedName>
</protein>
<dbReference type="Gene3D" id="3.40.190.10">
    <property type="entry name" value="Periplasmic binding protein-like II"/>
    <property type="match status" value="1"/>
</dbReference>
<organism evidence="3 4">
    <name type="scientific">Rhodovarius crocodyli</name>
    <dbReference type="NCBI Taxonomy" id="1979269"/>
    <lineage>
        <taxon>Bacteria</taxon>
        <taxon>Pseudomonadati</taxon>
        <taxon>Pseudomonadota</taxon>
        <taxon>Alphaproteobacteria</taxon>
        <taxon>Acetobacterales</taxon>
        <taxon>Roseomonadaceae</taxon>
        <taxon>Rhodovarius</taxon>
    </lineage>
</organism>
<dbReference type="Gene3D" id="3.40.190.150">
    <property type="entry name" value="Bordetella uptake gene, domain 1"/>
    <property type="match status" value="1"/>
</dbReference>
<evidence type="ECO:0000256" key="2">
    <source>
        <dbReference type="SAM" id="SignalP"/>
    </source>
</evidence>
<dbReference type="PIRSF" id="PIRSF017082">
    <property type="entry name" value="YflP"/>
    <property type="match status" value="1"/>
</dbReference>
<gene>
    <name evidence="3" type="ORF">EOD42_12590</name>
</gene>
<dbReference type="OrthoDB" id="7374856at2"/>
<proteinExistence type="inferred from homology"/>
<name>A0A437MEB9_9PROT</name>
<comment type="caution">
    <text evidence="3">The sequence shown here is derived from an EMBL/GenBank/DDBJ whole genome shotgun (WGS) entry which is preliminary data.</text>
</comment>
<dbReference type="Proteomes" id="UP000282957">
    <property type="component" value="Unassembled WGS sequence"/>
</dbReference>
<dbReference type="PANTHER" id="PTHR42928:SF5">
    <property type="entry name" value="BLR1237 PROTEIN"/>
    <property type="match status" value="1"/>
</dbReference>
<dbReference type="AlphaFoldDB" id="A0A437MEB9"/>
<reference evidence="3 4" key="1">
    <citation type="submission" date="2019-01" db="EMBL/GenBank/DDBJ databases">
        <authorList>
            <person name="Chen W.-M."/>
        </authorList>
    </citation>
    <scope>NUCLEOTIDE SEQUENCE [LARGE SCALE GENOMIC DNA]</scope>
    <source>
        <strain evidence="3 4">CCP-6</strain>
    </source>
</reference>
<feature type="signal peptide" evidence="2">
    <location>
        <begin position="1"/>
        <end position="22"/>
    </location>
</feature>
<keyword evidence="4" id="KW-1185">Reference proteome</keyword>
<comment type="similarity">
    <text evidence="1">Belongs to the UPF0065 (bug) family.</text>
</comment>
<dbReference type="EMBL" id="SACL01000004">
    <property type="protein sequence ID" value="RVT95966.1"/>
    <property type="molecule type" value="Genomic_DNA"/>
</dbReference>
<accession>A0A437MEB9</accession>
<dbReference type="Pfam" id="PF03401">
    <property type="entry name" value="TctC"/>
    <property type="match status" value="1"/>
</dbReference>
<evidence type="ECO:0000313" key="4">
    <source>
        <dbReference type="Proteomes" id="UP000282957"/>
    </source>
</evidence>
<evidence type="ECO:0000313" key="3">
    <source>
        <dbReference type="EMBL" id="RVT95966.1"/>
    </source>
</evidence>
<sequence length="322" mass="33608">MLTRRSGLAGLMATAMAAPAQAQNFPTGPVRLVIGFPPGGTVDTIGRIIIGPIGARLGQPMVIDTRPGASGVLAVENIARSRPDAHSLVMASAGALAVMPHMLPSMPYDVERDLTPVTQLVRTPQLLVVGRHVAANTVQELIAAANAQPGKLTFGSTGIGSTLHLAGELFKMRAGIDILHVPYRGGAPAVTAMLAGEIDMLLVDIPVVMQHIRSGSFKPLALASASRIGALPDVPTMEQAGVRDVIAEGWYAIYAPPGTPADQVEAVRRAVAAGLEDPATQRALADLGGVVTTSTPTELRDYARSEYVKWGEVVRVSGARMN</sequence>
<dbReference type="InterPro" id="IPR005064">
    <property type="entry name" value="BUG"/>
</dbReference>
<feature type="chain" id="PRO_5019044320" evidence="2">
    <location>
        <begin position="23"/>
        <end position="322"/>
    </location>
</feature>
<dbReference type="InterPro" id="IPR042100">
    <property type="entry name" value="Bug_dom1"/>
</dbReference>